<dbReference type="SUPFAM" id="SSF54862">
    <property type="entry name" value="4Fe-4S ferredoxins"/>
    <property type="match status" value="1"/>
</dbReference>
<dbReference type="Gene3D" id="1.10.1060.10">
    <property type="entry name" value="Alpha-helical ferredoxin"/>
    <property type="match status" value="1"/>
</dbReference>
<keyword evidence="1" id="KW-0813">Transport</keyword>
<dbReference type="GO" id="GO:0046872">
    <property type="term" value="F:metal ion binding"/>
    <property type="evidence" value="ECO:0007669"/>
    <property type="project" value="UniProtKB-KW"/>
</dbReference>
<dbReference type="PROSITE" id="PS00198">
    <property type="entry name" value="4FE4S_FER_1"/>
    <property type="match status" value="1"/>
</dbReference>
<evidence type="ECO:0000256" key="4">
    <source>
        <dbReference type="ARBA" id="ARBA00022982"/>
    </source>
</evidence>
<dbReference type="InterPro" id="IPR017896">
    <property type="entry name" value="4Fe4S_Fe-S-bd"/>
</dbReference>
<dbReference type="PANTHER" id="PTHR30176:SF3">
    <property type="entry name" value="FERREDOXIN-TYPE PROTEIN NAPH"/>
    <property type="match status" value="1"/>
</dbReference>
<evidence type="ECO:0000256" key="6">
    <source>
        <dbReference type="ARBA" id="ARBA00023014"/>
    </source>
</evidence>
<evidence type="ECO:0000256" key="1">
    <source>
        <dbReference type="ARBA" id="ARBA00022448"/>
    </source>
</evidence>
<evidence type="ECO:0000256" key="3">
    <source>
        <dbReference type="ARBA" id="ARBA00022723"/>
    </source>
</evidence>
<dbReference type="AlphaFoldDB" id="A0A2G6PE69"/>
<gene>
    <name evidence="9" type="primary">ccoG</name>
    <name evidence="9" type="ORF">CSA09_04700</name>
</gene>
<dbReference type="NCBIfam" id="TIGR02745">
    <property type="entry name" value="ccoG_rdxA_fixG"/>
    <property type="match status" value="1"/>
</dbReference>
<dbReference type="PANTHER" id="PTHR30176">
    <property type="entry name" value="FERREDOXIN-TYPE PROTEIN NAPH"/>
    <property type="match status" value="1"/>
</dbReference>
<keyword evidence="5" id="KW-0408">Iron</keyword>
<keyword evidence="4" id="KW-0249">Electron transport</keyword>
<feature type="transmembrane region" description="Helical" evidence="7">
    <location>
        <begin position="335"/>
        <end position="353"/>
    </location>
</feature>
<keyword evidence="3" id="KW-0479">Metal-binding</keyword>
<proteinExistence type="predicted"/>
<dbReference type="Pfam" id="PF13746">
    <property type="entry name" value="Fer4_18"/>
    <property type="match status" value="1"/>
</dbReference>
<feature type="transmembrane region" description="Helical" evidence="7">
    <location>
        <begin position="186"/>
        <end position="206"/>
    </location>
</feature>
<evidence type="ECO:0000259" key="8">
    <source>
        <dbReference type="PROSITE" id="PS51379"/>
    </source>
</evidence>
<keyword evidence="7" id="KW-0472">Membrane</keyword>
<feature type="domain" description="4Fe-4S ferredoxin-type" evidence="8">
    <location>
        <begin position="257"/>
        <end position="285"/>
    </location>
</feature>
<dbReference type="InterPro" id="IPR014116">
    <property type="entry name" value="Cyt_c_oxidase_cbb3_FixG"/>
</dbReference>
<feature type="transmembrane region" description="Helical" evidence="7">
    <location>
        <begin position="78"/>
        <end position="109"/>
    </location>
</feature>
<dbReference type="InterPro" id="IPR013783">
    <property type="entry name" value="Ig-like_fold"/>
</dbReference>
<keyword evidence="7" id="KW-0812">Transmembrane</keyword>
<dbReference type="Pfam" id="PF11614">
    <property type="entry name" value="FixG_C"/>
    <property type="match status" value="1"/>
</dbReference>
<feature type="transmembrane region" description="Helical" evidence="7">
    <location>
        <begin position="27"/>
        <end position="45"/>
    </location>
</feature>
<dbReference type="EMBL" id="PDTV01000011">
    <property type="protein sequence ID" value="PIE82853.1"/>
    <property type="molecule type" value="Genomic_DNA"/>
</dbReference>
<evidence type="ECO:0000313" key="10">
    <source>
        <dbReference type="Proteomes" id="UP000229278"/>
    </source>
</evidence>
<dbReference type="InterPro" id="IPR009051">
    <property type="entry name" value="Helical_ferredxn"/>
</dbReference>
<dbReference type="InterPro" id="IPR017900">
    <property type="entry name" value="4Fe4S_Fe_S_CS"/>
</dbReference>
<keyword evidence="2" id="KW-0004">4Fe-4S</keyword>
<evidence type="ECO:0000256" key="7">
    <source>
        <dbReference type="SAM" id="Phobius"/>
    </source>
</evidence>
<dbReference type="PROSITE" id="PS51379">
    <property type="entry name" value="4FE4S_FER_2"/>
    <property type="match status" value="1"/>
</dbReference>
<organism evidence="9 10">
    <name type="scientific">Candidatus Contendibacter odensensis</name>
    <dbReference type="NCBI Taxonomy" id="1400860"/>
    <lineage>
        <taxon>Bacteria</taxon>
        <taxon>Pseudomonadati</taxon>
        <taxon>Pseudomonadota</taxon>
        <taxon>Gammaproteobacteria</taxon>
        <taxon>Candidatus Competibacteraceae</taxon>
        <taxon>Candidatus Contendibacter</taxon>
    </lineage>
</organism>
<evidence type="ECO:0000256" key="5">
    <source>
        <dbReference type="ARBA" id="ARBA00023004"/>
    </source>
</evidence>
<evidence type="ECO:0000313" key="9">
    <source>
        <dbReference type="EMBL" id="PIE82853.1"/>
    </source>
</evidence>
<dbReference type="InterPro" id="IPR051684">
    <property type="entry name" value="Electron_Trans/Redox"/>
</dbReference>
<dbReference type="InterPro" id="IPR032879">
    <property type="entry name" value="FixG_C"/>
</dbReference>
<keyword evidence="7" id="KW-1133">Transmembrane helix</keyword>
<protein>
    <submittedName>
        <fullName evidence="9">Cytochrome c oxidase accessory protein CcoG</fullName>
    </submittedName>
</protein>
<comment type="caution">
    <text evidence="9">The sequence shown here is derived from an EMBL/GenBank/DDBJ whole genome shotgun (WGS) entry which is preliminary data.</text>
</comment>
<accession>A0A2G6PE69</accession>
<dbReference type="GO" id="GO:0005886">
    <property type="term" value="C:plasma membrane"/>
    <property type="evidence" value="ECO:0007669"/>
    <property type="project" value="TreeGrafter"/>
</dbReference>
<sequence length="472" mass="53558">MTEAHVELYQKRIPIYPRSITGRFRNLKTGILSLAYSIYYLLPWLRWDRPNAPDQAILYDLPGRHFYIFGLTIQVQDIFWLAGVLVIFAILLFFVTGLAGRVWCGYFCFQTLWTDLYMMIEHWVQGERPARMRLDRAPWNREKALKKGLTYALWLLVAFWTGLTFTMYWMDAPALLIAFVTGEAPYSAYFTTFFLTATTFIMAGLAREQVCIYMCPYARFQSAMFDHDTLIISYDQKRGEALKGRSTLARGMKTREDRAAKGVGDCVDCGYCVQVCPVGIDIRDGLQYQCISCALCIDACDTIMDNLKWPRGLVRYTSEKGLAGKRTNIMKPKTVGYGVVLTVAISILTWSVLNSAPYSGTVVQVRQPLYTRLSNGSIRNSYEIKLNNKLTAPMTVGIGIEGLDGATLNMEGMERLDLKPQERIKLMARVRIPPVQNNATVGDNVTFVIQIMDGATAEPIRRQVPFYVPEGH</sequence>
<reference evidence="9 10" key="1">
    <citation type="submission" date="2017-10" db="EMBL/GenBank/DDBJ databases">
        <title>Novel microbial diversity and functional potential in the marine mammal oral microbiome.</title>
        <authorList>
            <person name="Dudek N.K."/>
            <person name="Sun C.L."/>
            <person name="Burstein D."/>
            <person name="Kantor R.S."/>
            <person name="Aliaga Goltsman D.S."/>
            <person name="Bik E.M."/>
            <person name="Thomas B.C."/>
            <person name="Banfield J.F."/>
            <person name="Relman D.A."/>
        </authorList>
    </citation>
    <scope>NUCLEOTIDE SEQUENCE [LARGE SCALE GENOMIC DNA]</scope>
    <source>
        <strain evidence="9">DOLJORAL78_50_517</strain>
    </source>
</reference>
<evidence type="ECO:0000256" key="2">
    <source>
        <dbReference type="ARBA" id="ARBA00022485"/>
    </source>
</evidence>
<dbReference type="Gene3D" id="2.60.40.10">
    <property type="entry name" value="Immunoglobulins"/>
    <property type="match status" value="1"/>
</dbReference>
<dbReference type="Pfam" id="PF12801">
    <property type="entry name" value="Fer4_5"/>
    <property type="match status" value="1"/>
</dbReference>
<dbReference type="GO" id="GO:0051539">
    <property type="term" value="F:4 iron, 4 sulfur cluster binding"/>
    <property type="evidence" value="ECO:0007669"/>
    <property type="project" value="UniProtKB-KW"/>
</dbReference>
<feature type="transmembrane region" description="Helical" evidence="7">
    <location>
        <begin position="151"/>
        <end position="170"/>
    </location>
</feature>
<dbReference type="Proteomes" id="UP000229278">
    <property type="component" value="Unassembled WGS sequence"/>
</dbReference>
<name>A0A2G6PE69_9GAMM</name>
<keyword evidence="6" id="KW-0411">Iron-sulfur</keyword>